<name>A0A3N4GCK6_9LACT</name>
<evidence type="ECO:0000256" key="2">
    <source>
        <dbReference type="HAMAP-Rule" id="MF_01448"/>
    </source>
</evidence>
<feature type="region of interest" description="Disordered" evidence="3">
    <location>
        <begin position="1"/>
        <end position="26"/>
    </location>
</feature>
<dbReference type="InterPro" id="IPR009711">
    <property type="entry name" value="UPF0473"/>
</dbReference>
<dbReference type="Proteomes" id="UP000273977">
    <property type="component" value="Unassembled WGS sequence"/>
</dbReference>
<comment type="caution">
    <text evidence="4">The sequence shown here is derived from an EMBL/GenBank/DDBJ whole genome shotgun (WGS) entry which is preliminary data.</text>
</comment>
<evidence type="ECO:0000256" key="3">
    <source>
        <dbReference type="SAM" id="MobiDB-lite"/>
    </source>
</evidence>
<evidence type="ECO:0000313" key="4">
    <source>
        <dbReference type="EMBL" id="RPA59127.1"/>
    </source>
</evidence>
<sequence length="111" mass="12910">MTEHHDHDHEHDHLHDHDHDHADHEHITIVDEEGNEQLFEILFTFDSEDFGKSYVIVYPAGVSDDEGVELQAFSYVESGEGYEGQLNPIETEEEWDMVEEVLATFIEDEDL</sequence>
<proteinExistence type="inferred from homology"/>
<dbReference type="NCBIfam" id="NF010217">
    <property type="entry name" value="PRK13678.1-4"/>
    <property type="match status" value="1"/>
</dbReference>
<dbReference type="OrthoDB" id="2086132at2"/>
<gene>
    <name evidence="4" type="ORF">EF384_06900</name>
</gene>
<dbReference type="PANTHER" id="PTHR40066:SF1">
    <property type="entry name" value="UPF0473 PROTEIN CBO2561_CLC_2432"/>
    <property type="match status" value="1"/>
</dbReference>
<accession>A0A3N4GCK6</accession>
<organism evidence="4 5">
    <name type="scientific">Aerococcus agrisoli</name>
    <dbReference type="NCBI Taxonomy" id="2487350"/>
    <lineage>
        <taxon>Bacteria</taxon>
        <taxon>Bacillati</taxon>
        <taxon>Bacillota</taxon>
        <taxon>Bacilli</taxon>
        <taxon>Lactobacillales</taxon>
        <taxon>Aerococcaceae</taxon>
        <taxon>Aerococcus</taxon>
    </lineage>
</organism>
<dbReference type="HAMAP" id="MF_01448">
    <property type="entry name" value="UPF0473"/>
    <property type="match status" value="1"/>
</dbReference>
<evidence type="ECO:0000313" key="5">
    <source>
        <dbReference type="Proteomes" id="UP000273977"/>
    </source>
</evidence>
<dbReference type="NCBIfam" id="NF010215">
    <property type="entry name" value="PRK13678.1-2"/>
    <property type="match status" value="1"/>
</dbReference>
<reference evidence="4 5" key="1">
    <citation type="submission" date="2018-11" db="EMBL/GenBank/DDBJ databases">
        <title>Aerococcus sp. SJQ22, whole genome shotgun sequence.</title>
        <authorList>
            <person name="Sun L."/>
            <person name="Gao X."/>
            <person name="Chen W."/>
            <person name="Huang K."/>
        </authorList>
    </citation>
    <scope>NUCLEOTIDE SEQUENCE [LARGE SCALE GENOMIC DNA]</scope>
    <source>
        <strain evidence="4 5">SJQ22</strain>
    </source>
</reference>
<dbReference type="PANTHER" id="PTHR40066">
    <property type="entry name" value="UPF0473 PROTEIN CBO2561/CLC_2432"/>
    <property type="match status" value="1"/>
</dbReference>
<protein>
    <recommendedName>
        <fullName evidence="2">UPF0473 protein EF384_06900</fullName>
    </recommendedName>
</protein>
<evidence type="ECO:0000256" key="1">
    <source>
        <dbReference type="ARBA" id="ARBA00008439"/>
    </source>
</evidence>
<comment type="similarity">
    <text evidence="1 2">Belongs to the UPF0473 family.</text>
</comment>
<dbReference type="EMBL" id="RKMG01000021">
    <property type="protein sequence ID" value="RPA59127.1"/>
    <property type="molecule type" value="Genomic_DNA"/>
</dbReference>
<dbReference type="Pfam" id="PF06949">
    <property type="entry name" value="DUF1292"/>
    <property type="match status" value="1"/>
</dbReference>
<keyword evidence="5" id="KW-1185">Reference proteome</keyword>
<dbReference type="AlphaFoldDB" id="A0A3N4GCK6"/>
<dbReference type="RefSeq" id="WP_123780567.1">
    <property type="nucleotide sequence ID" value="NZ_RKMG01000021.1"/>
</dbReference>